<dbReference type="Gene3D" id="1.10.150.240">
    <property type="entry name" value="Putative phosphatase, domain 2"/>
    <property type="match status" value="1"/>
</dbReference>
<dbReference type="NCBIfam" id="TIGR01509">
    <property type="entry name" value="HAD-SF-IA-v3"/>
    <property type="match status" value="1"/>
</dbReference>
<dbReference type="SFLD" id="SFLDS00003">
    <property type="entry name" value="Haloacid_Dehalogenase"/>
    <property type="match status" value="1"/>
</dbReference>
<reference evidence="1 2" key="1">
    <citation type="submission" date="2018-06" db="EMBL/GenBank/DDBJ databases">
        <authorList>
            <consortium name="Pathogen Informatics"/>
            <person name="Doyle S."/>
        </authorList>
    </citation>
    <scope>NUCLEOTIDE SEQUENCE [LARGE SCALE GENOMIC DNA]</scope>
    <source>
        <strain evidence="1 2">NCTC11087</strain>
    </source>
</reference>
<dbReference type="GO" id="GO:0016787">
    <property type="term" value="F:hydrolase activity"/>
    <property type="evidence" value="ECO:0007669"/>
    <property type="project" value="UniProtKB-KW"/>
</dbReference>
<organism evidence="1 2">
    <name type="scientific">Faecalicoccus pleomorphus</name>
    <dbReference type="NCBI Taxonomy" id="1323"/>
    <lineage>
        <taxon>Bacteria</taxon>
        <taxon>Bacillati</taxon>
        <taxon>Bacillota</taxon>
        <taxon>Erysipelotrichia</taxon>
        <taxon>Erysipelotrichales</taxon>
        <taxon>Erysipelotrichaceae</taxon>
        <taxon>Faecalicoccus</taxon>
    </lineage>
</organism>
<keyword evidence="1" id="KW-0378">Hydrolase</keyword>
<dbReference type="RefSeq" id="WP_022789281.1">
    <property type="nucleotide sequence ID" value="NZ_UHFX01000003.1"/>
</dbReference>
<dbReference type="PANTHER" id="PTHR43611">
    <property type="entry name" value="ALPHA-D-GLUCOSE 1-PHOSPHATE PHOSPHATASE"/>
    <property type="match status" value="1"/>
</dbReference>
<dbReference type="OrthoDB" id="9797415at2"/>
<dbReference type="InterPro" id="IPR023214">
    <property type="entry name" value="HAD_sf"/>
</dbReference>
<sequence length="203" mass="24139">MTMIKNIVFDVGNVLATFQPKEFLNDFYKDPKIAQDLYTLFFEERLWHAYDQGLYSGATLKKVAIKRMPCYKEEIERLIPTWARYVKPFDRSIQLMKQLKEEGYKIYILSNIPEDSYQYFIENNNIFADVDGGIYSYQDRLIKPDPAIFQLLLSRYDLKAQECLFIDDKEENTQAARQLGFHVITLRNPEEIEQKVREKIHEV</sequence>
<keyword evidence="2" id="KW-1185">Reference proteome</keyword>
<dbReference type="InterPro" id="IPR023198">
    <property type="entry name" value="PGP-like_dom2"/>
</dbReference>
<dbReference type="Proteomes" id="UP000255523">
    <property type="component" value="Unassembled WGS sequence"/>
</dbReference>
<dbReference type="Pfam" id="PF00702">
    <property type="entry name" value="Hydrolase"/>
    <property type="match status" value="1"/>
</dbReference>
<proteinExistence type="predicted"/>
<dbReference type="NCBIfam" id="TIGR01549">
    <property type="entry name" value="HAD-SF-IA-v1"/>
    <property type="match status" value="1"/>
</dbReference>
<dbReference type="PANTHER" id="PTHR43611:SF3">
    <property type="entry name" value="FLAVIN MONONUCLEOTIDE HYDROLASE 1, CHLOROPLATIC"/>
    <property type="match status" value="1"/>
</dbReference>
<evidence type="ECO:0000313" key="1">
    <source>
        <dbReference type="EMBL" id="SUO04011.1"/>
    </source>
</evidence>
<protein>
    <submittedName>
        <fullName evidence="1">Hydrolase</fullName>
        <ecNumber evidence="1">3.1.3.-</ecNumber>
    </submittedName>
</protein>
<dbReference type="InterPro" id="IPR036412">
    <property type="entry name" value="HAD-like_sf"/>
</dbReference>
<dbReference type="SFLD" id="SFLDG01129">
    <property type="entry name" value="C1.5:_HAD__Beta-PGM__Phosphata"/>
    <property type="match status" value="1"/>
</dbReference>
<gene>
    <name evidence="1" type="primary">yihX</name>
    <name evidence="1" type="ORF">NCTC11087_00895</name>
</gene>
<dbReference type="PRINTS" id="PR00413">
    <property type="entry name" value="HADHALOGNASE"/>
</dbReference>
<dbReference type="AlphaFoldDB" id="A0A380LL20"/>
<dbReference type="EMBL" id="UHFX01000003">
    <property type="protein sequence ID" value="SUO04011.1"/>
    <property type="molecule type" value="Genomic_DNA"/>
</dbReference>
<dbReference type="InterPro" id="IPR006439">
    <property type="entry name" value="HAD-SF_hydro_IA"/>
</dbReference>
<name>A0A380LL20_9FIRM</name>
<dbReference type="CDD" id="cd02603">
    <property type="entry name" value="HAD_sEH-N_like"/>
    <property type="match status" value="1"/>
</dbReference>
<dbReference type="GeneID" id="77461869"/>
<dbReference type="EC" id="3.1.3.-" evidence="1"/>
<dbReference type="SUPFAM" id="SSF56784">
    <property type="entry name" value="HAD-like"/>
    <property type="match status" value="1"/>
</dbReference>
<accession>A0A380LL20</accession>
<dbReference type="Gene3D" id="3.40.50.1000">
    <property type="entry name" value="HAD superfamily/HAD-like"/>
    <property type="match status" value="1"/>
</dbReference>
<evidence type="ECO:0000313" key="2">
    <source>
        <dbReference type="Proteomes" id="UP000255523"/>
    </source>
</evidence>